<proteinExistence type="predicted"/>
<accession>A0A8J8JUR4</accession>
<dbReference type="RefSeq" id="WP_171607778.1">
    <property type="nucleotide sequence ID" value="NZ_WHPF01000006.1"/>
</dbReference>
<keyword evidence="3" id="KW-1185">Reference proteome</keyword>
<dbReference type="Proteomes" id="UP000598971">
    <property type="component" value="Unassembled WGS sequence"/>
</dbReference>
<evidence type="ECO:0000256" key="1">
    <source>
        <dbReference type="SAM" id="SignalP"/>
    </source>
</evidence>
<dbReference type="AlphaFoldDB" id="A0A8J8JUR4"/>
<dbReference type="EMBL" id="WHPF01000006">
    <property type="protein sequence ID" value="NNV55849.1"/>
    <property type="molecule type" value="Genomic_DNA"/>
</dbReference>
<gene>
    <name evidence="2" type="ORF">GD597_10295</name>
</gene>
<keyword evidence="1" id="KW-0732">Signal</keyword>
<feature type="chain" id="PRO_5035225254" evidence="1">
    <location>
        <begin position="20"/>
        <end position="368"/>
    </location>
</feature>
<name>A0A8J8JUR4_9BACT</name>
<protein>
    <submittedName>
        <fullName evidence="2">Uncharacterized protein</fullName>
    </submittedName>
</protein>
<sequence length="368" mass="41632">MKRHLLLLVLLFAAGFLHAQDITGIWRGYFNSGYGYYKQQYKYEIQINQLANKAAQKSIQGVTYSYHTTVFYGKATLQGIYDAKNKSLTFNELKLVELKISDKSEPCLMSCYLDYSKEDKTEILRGTFISVNEKSKKDCGSGYVYLEKVTESDFEKEDFLVKKKPLVKPPVTILPKDNNPIVQKKQVPEKKPEVGINQKKTVTAPPVNPRQTGVDTIAIKKPFVPKPAEEDRINKELTKKILPVPEVIKTRDNPLIKSIITNSSDILIQLYDNGEIDGDTITVFDNNEIIVNKKGLTKQPITINLTSDIQNAHHEIVMVANNLGTIAPNTALMIITTGNKRYELFISSDERKNARVIIDFKMPGKDTK</sequence>
<evidence type="ECO:0000313" key="2">
    <source>
        <dbReference type="EMBL" id="NNV55849.1"/>
    </source>
</evidence>
<evidence type="ECO:0000313" key="3">
    <source>
        <dbReference type="Proteomes" id="UP000598971"/>
    </source>
</evidence>
<reference evidence="2" key="1">
    <citation type="submission" date="2019-10" db="EMBL/GenBank/DDBJ databases">
        <title>Draft genome sequence of Panacibacter sp. KCS-6.</title>
        <authorList>
            <person name="Yim K.J."/>
        </authorList>
    </citation>
    <scope>NUCLEOTIDE SEQUENCE</scope>
    <source>
        <strain evidence="2">KCS-6</strain>
    </source>
</reference>
<comment type="caution">
    <text evidence="2">The sequence shown here is derived from an EMBL/GenBank/DDBJ whole genome shotgun (WGS) entry which is preliminary data.</text>
</comment>
<organism evidence="2 3">
    <name type="scientific">Limnovirga soli</name>
    <dbReference type="NCBI Taxonomy" id="2656915"/>
    <lineage>
        <taxon>Bacteria</taxon>
        <taxon>Pseudomonadati</taxon>
        <taxon>Bacteroidota</taxon>
        <taxon>Chitinophagia</taxon>
        <taxon>Chitinophagales</taxon>
        <taxon>Chitinophagaceae</taxon>
        <taxon>Limnovirga</taxon>
    </lineage>
</organism>
<feature type="signal peptide" evidence="1">
    <location>
        <begin position="1"/>
        <end position="19"/>
    </location>
</feature>